<evidence type="ECO:0000313" key="3">
    <source>
        <dbReference type="EMBL" id="AYD89708.1"/>
    </source>
</evidence>
<dbReference type="Pfam" id="PF24481">
    <property type="entry name" value="CT398_CC"/>
    <property type="match status" value="1"/>
</dbReference>
<feature type="coiled-coil region" evidence="1">
    <location>
        <begin position="35"/>
        <end position="86"/>
    </location>
</feature>
<protein>
    <recommendedName>
        <fullName evidence="2">CT398-like coiled coil hairpin domain-containing protein</fullName>
    </recommendedName>
</protein>
<dbReference type="InterPro" id="IPR056003">
    <property type="entry name" value="CT398_CC_hairpin"/>
</dbReference>
<evidence type="ECO:0000313" key="4">
    <source>
        <dbReference type="Proteomes" id="UP000273001"/>
    </source>
</evidence>
<proteinExistence type="predicted"/>
<dbReference type="Gene3D" id="1.10.287.1490">
    <property type="match status" value="1"/>
</dbReference>
<dbReference type="EMBL" id="CP032514">
    <property type="protein sequence ID" value="AYD89708.1"/>
    <property type="molecule type" value="Genomic_DNA"/>
</dbReference>
<accession>A0ABM6Z3T6</accession>
<keyword evidence="1" id="KW-0175">Coiled coil</keyword>
<name>A0ABM6Z3T6_9ACTO</name>
<feature type="coiled-coil region" evidence="1">
    <location>
        <begin position="125"/>
        <end position="155"/>
    </location>
</feature>
<sequence length="244" mass="27335">MRSAPITQQRMLIDLQSLDSRLARLRHERSRLPVLQRIEATVERLKTNRREALLAQAALAEARQEAERSEEEVAQVVRRAQALRERLHSGETGARDLSAIQHEIDHLGQRQQVLEDRQVSTLEALESAQAQADRLAQEEQDIRAAGRQLTAERDERLAQLDQERAAVEDQRSDVVGGIDAELLAEYEEVRSRTGGLGAVALRAGRIEGGSLEISPQEYARFASAPEDAVLRAEENDVIVVRMDI</sequence>
<evidence type="ECO:0000259" key="2">
    <source>
        <dbReference type="Pfam" id="PF24481"/>
    </source>
</evidence>
<organism evidence="3 4">
    <name type="scientific">Actinomyces lilanjuaniae</name>
    <dbReference type="NCBI Taxonomy" id="2321394"/>
    <lineage>
        <taxon>Bacteria</taxon>
        <taxon>Bacillati</taxon>
        <taxon>Actinomycetota</taxon>
        <taxon>Actinomycetes</taxon>
        <taxon>Actinomycetales</taxon>
        <taxon>Actinomycetaceae</taxon>
        <taxon>Actinomyces</taxon>
    </lineage>
</organism>
<dbReference type="RefSeq" id="WP_119834954.1">
    <property type="nucleotide sequence ID" value="NZ_CP032514.1"/>
</dbReference>
<gene>
    <name evidence="3" type="ORF">D5R93_05965</name>
</gene>
<dbReference type="Proteomes" id="UP000273001">
    <property type="component" value="Chromosome"/>
</dbReference>
<evidence type="ECO:0000256" key="1">
    <source>
        <dbReference type="SAM" id="Coils"/>
    </source>
</evidence>
<reference evidence="3 4" key="1">
    <citation type="submission" date="2018-09" db="EMBL/GenBank/DDBJ databases">
        <authorList>
            <person name="Li J."/>
        </authorList>
    </citation>
    <scope>NUCLEOTIDE SEQUENCE [LARGE SCALE GENOMIC DNA]</scope>
    <source>
        <strain evidence="3 4">2129</strain>
    </source>
</reference>
<keyword evidence="4" id="KW-1185">Reference proteome</keyword>
<feature type="domain" description="CT398-like coiled coil hairpin" evidence="2">
    <location>
        <begin position="15"/>
        <end position="194"/>
    </location>
</feature>